<dbReference type="Pfam" id="PF10517">
    <property type="entry name" value="DM13"/>
    <property type="match status" value="1"/>
</dbReference>
<keyword evidence="1" id="KW-0812">Transmembrane</keyword>
<dbReference type="RefSeq" id="WP_114405846.1">
    <property type="nucleotide sequence ID" value="NZ_QOWE01000007.1"/>
</dbReference>
<feature type="transmembrane region" description="Helical" evidence="1">
    <location>
        <begin position="70"/>
        <end position="91"/>
    </location>
</feature>
<dbReference type="InterPro" id="IPR019545">
    <property type="entry name" value="DM13_domain"/>
</dbReference>
<sequence>MKLSSLVLWLVRLVAAGIMLQTLFFKFTAAPESVYIFSTLNMEPGGRIASGVAELLASVLLLIPRTSWMGALLGVGIMIGAIGAHLTVLGIEIQGDGGLLFAYALTVLVTCLYVLAVSYQQVVATIRYPGRWRQFVVWVVIFGGLSGCAKDPELTPVGTVDKPVSTADNTKIFDATGQQLLVEGMFMNNVHTVKGTVKVYDKAGKRTILFENFSTDGGPDLRIYLAEDTSLTNFIEVQKLTNTGSFFLEAPASFDPTRQRTILIWCKAYSVLFGHAKLQ</sequence>
<keyword evidence="1" id="KW-0472">Membrane</keyword>
<evidence type="ECO:0000313" key="3">
    <source>
        <dbReference type="EMBL" id="RCR69652.1"/>
    </source>
</evidence>
<dbReference type="AlphaFoldDB" id="A0A368JQ98"/>
<keyword evidence="4" id="KW-1185">Reference proteome</keyword>
<feature type="transmembrane region" description="Helical" evidence="1">
    <location>
        <begin position="45"/>
        <end position="63"/>
    </location>
</feature>
<dbReference type="EMBL" id="QOWE01000007">
    <property type="protein sequence ID" value="RCR69652.1"/>
    <property type="molecule type" value="Genomic_DNA"/>
</dbReference>
<dbReference type="Proteomes" id="UP000253383">
    <property type="component" value="Unassembled WGS sequence"/>
</dbReference>
<protein>
    <recommendedName>
        <fullName evidence="2">DM13 domain-containing protein</fullName>
    </recommendedName>
</protein>
<feature type="domain" description="DM13" evidence="2">
    <location>
        <begin position="178"/>
        <end position="279"/>
    </location>
</feature>
<evidence type="ECO:0000313" key="4">
    <source>
        <dbReference type="Proteomes" id="UP000253383"/>
    </source>
</evidence>
<feature type="transmembrane region" description="Helical" evidence="1">
    <location>
        <begin position="97"/>
        <end position="119"/>
    </location>
</feature>
<dbReference type="PROSITE" id="PS51549">
    <property type="entry name" value="DM13"/>
    <property type="match status" value="1"/>
</dbReference>
<proteinExistence type="predicted"/>
<keyword evidence="1" id="KW-1133">Transmembrane helix</keyword>
<evidence type="ECO:0000256" key="1">
    <source>
        <dbReference type="SAM" id="Phobius"/>
    </source>
</evidence>
<name>A0A368JQ98_9BACT</name>
<gene>
    <name evidence="3" type="ORF">DUE52_09900</name>
</gene>
<accession>A0A368JQ98</accession>
<evidence type="ECO:0000259" key="2">
    <source>
        <dbReference type="PROSITE" id="PS51549"/>
    </source>
</evidence>
<comment type="caution">
    <text evidence="3">The sequence shown here is derived from an EMBL/GenBank/DDBJ whole genome shotgun (WGS) entry which is preliminary data.</text>
</comment>
<feature type="transmembrane region" description="Helical" evidence="1">
    <location>
        <begin position="7"/>
        <end position="25"/>
    </location>
</feature>
<organism evidence="3 4">
    <name type="scientific">Larkinella punicea</name>
    <dbReference type="NCBI Taxonomy" id="2315727"/>
    <lineage>
        <taxon>Bacteria</taxon>
        <taxon>Pseudomonadati</taxon>
        <taxon>Bacteroidota</taxon>
        <taxon>Cytophagia</taxon>
        <taxon>Cytophagales</taxon>
        <taxon>Spirosomataceae</taxon>
        <taxon>Larkinella</taxon>
    </lineage>
</organism>
<dbReference type="OrthoDB" id="155521at2"/>
<reference evidence="3 4" key="1">
    <citation type="submission" date="2018-07" db="EMBL/GenBank/DDBJ databases">
        <title>Genome analysis of Larkinella rosea.</title>
        <authorList>
            <person name="Zhou Z."/>
            <person name="Wang G."/>
        </authorList>
    </citation>
    <scope>NUCLEOTIDE SEQUENCE [LARGE SCALE GENOMIC DNA]</scope>
    <source>
        <strain evidence="4">zzj9</strain>
    </source>
</reference>